<feature type="transmembrane region" description="Helical" evidence="12">
    <location>
        <begin position="1483"/>
        <end position="1505"/>
    </location>
</feature>
<name>A0A6J8CN34_MYTCO</name>
<feature type="transmembrane region" description="Helical" evidence="12">
    <location>
        <begin position="566"/>
        <end position="586"/>
    </location>
</feature>
<feature type="transmembrane region" description="Helical" evidence="12">
    <location>
        <begin position="498"/>
        <end position="518"/>
    </location>
</feature>
<evidence type="ECO:0000256" key="7">
    <source>
        <dbReference type="ARBA" id="ARBA00023065"/>
    </source>
</evidence>
<feature type="region of interest" description="Disordered" evidence="11">
    <location>
        <begin position="20"/>
        <end position="52"/>
    </location>
</feature>
<feature type="domain" description="Piezo TM25-28" evidence="14">
    <location>
        <begin position="782"/>
        <end position="1000"/>
    </location>
</feature>
<keyword evidence="10" id="KW-0175">Coiled coil</keyword>
<feature type="transmembrane region" description="Helical" evidence="12">
    <location>
        <begin position="220"/>
        <end position="240"/>
    </location>
</feature>
<dbReference type="Pfam" id="PF24871">
    <property type="entry name" value="Piezo_TM1-24"/>
    <property type="match status" value="1"/>
</dbReference>
<reference evidence="18 19" key="1">
    <citation type="submission" date="2020-06" db="EMBL/GenBank/DDBJ databases">
        <authorList>
            <person name="Li R."/>
            <person name="Bekaert M."/>
        </authorList>
    </citation>
    <scope>NUCLEOTIDE SEQUENCE [LARGE SCALE GENOMIC DNA]</scope>
    <source>
        <strain evidence="19">wild</strain>
    </source>
</reference>
<feature type="transmembrane region" description="Helical" evidence="12">
    <location>
        <begin position="1514"/>
        <end position="1532"/>
    </location>
</feature>
<evidence type="ECO:0000256" key="4">
    <source>
        <dbReference type="ARBA" id="ARBA00022475"/>
    </source>
</evidence>
<feature type="region of interest" description="Disordered" evidence="11">
    <location>
        <begin position="1387"/>
        <end position="1406"/>
    </location>
</feature>
<evidence type="ECO:0000256" key="6">
    <source>
        <dbReference type="ARBA" id="ARBA00022989"/>
    </source>
</evidence>
<gene>
    <name evidence="18" type="ORF">MCOR_31174</name>
</gene>
<feature type="domain" description="Piezo non-specific cation channel cap" evidence="13">
    <location>
        <begin position="1716"/>
        <end position="1998"/>
    </location>
</feature>
<evidence type="ECO:0000259" key="17">
    <source>
        <dbReference type="Pfam" id="PF24874"/>
    </source>
</evidence>
<dbReference type="InterPro" id="IPR027272">
    <property type="entry name" value="Piezo"/>
</dbReference>
<feature type="transmembrane region" description="Helical" evidence="12">
    <location>
        <begin position="802"/>
        <end position="820"/>
    </location>
</feature>
<feature type="transmembrane region" description="Helical" evidence="12">
    <location>
        <begin position="626"/>
        <end position="646"/>
    </location>
</feature>
<keyword evidence="3" id="KW-0813">Transport</keyword>
<evidence type="ECO:0000259" key="16">
    <source>
        <dbReference type="Pfam" id="PF24871"/>
    </source>
</evidence>
<dbReference type="EMBL" id="CACVKT020005631">
    <property type="protein sequence ID" value="CAC5396647.1"/>
    <property type="molecule type" value="Genomic_DNA"/>
</dbReference>
<feature type="region of interest" description="Disordered" evidence="11">
    <location>
        <begin position="1022"/>
        <end position="1051"/>
    </location>
</feature>
<evidence type="ECO:0000256" key="12">
    <source>
        <dbReference type="SAM" id="Phobius"/>
    </source>
</evidence>
<dbReference type="InterPro" id="IPR031334">
    <property type="entry name" value="Piezo_cap_dom"/>
</dbReference>
<feature type="transmembrane region" description="Helical" evidence="12">
    <location>
        <begin position="652"/>
        <end position="669"/>
    </location>
</feature>
<keyword evidence="5 12" id="KW-0812">Transmembrane</keyword>
<feature type="domain" description="Piezo THU9 and anchor" evidence="17">
    <location>
        <begin position="1439"/>
        <end position="1678"/>
    </location>
</feature>
<keyword evidence="6 12" id="KW-1133">Transmembrane helix</keyword>
<feature type="transmembrane region" description="Helical" evidence="12">
    <location>
        <begin position="1581"/>
        <end position="1599"/>
    </location>
</feature>
<keyword evidence="8 12" id="KW-0472">Membrane</keyword>
<feature type="region of interest" description="Disordered" evidence="11">
    <location>
        <begin position="1072"/>
        <end position="1097"/>
    </location>
</feature>
<keyword evidence="7" id="KW-0406">Ion transport</keyword>
<feature type="domain" description="Piezo TM1-24" evidence="16">
    <location>
        <begin position="23"/>
        <end position="354"/>
    </location>
</feature>
<dbReference type="Pfam" id="PF24874">
    <property type="entry name" value="Piezo_THU9_anchor"/>
    <property type="match status" value="1"/>
</dbReference>
<feature type="transmembrane region" description="Helical" evidence="12">
    <location>
        <begin position="62"/>
        <end position="83"/>
    </location>
</feature>
<feature type="transmembrane region" description="Helical" evidence="12">
    <location>
        <begin position="858"/>
        <end position="880"/>
    </location>
</feature>
<feature type="coiled-coil region" evidence="10">
    <location>
        <begin position="967"/>
        <end position="1001"/>
    </location>
</feature>
<feature type="transmembrane region" description="Helical" evidence="12">
    <location>
        <begin position="1248"/>
        <end position="1269"/>
    </location>
</feature>
<comment type="subcellular location">
    <subcellularLocation>
        <location evidence="1">Cell membrane</location>
        <topology evidence="1">Multi-pass membrane protein</topology>
    </subcellularLocation>
</comment>
<evidence type="ECO:0000256" key="5">
    <source>
        <dbReference type="ARBA" id="ARBA00022692"/>
    </source>
</evidence>
<feature type="transmembrane region" description="Helical" evidence="12">
    <location>
        <begin position="435"/>
        <end position="461"/>
    </location>
</feature>
<feature type="transmembrane region" description="Helical" evidence="12">
    <location>
        <begin position="328"/>
        <end position="349"/>
    </location>
</feature>
<feature type="domain" description="Piezo transmembrane helical unit" evidence="15">
    <location>
        <begin position="1231"/>
        <end position="1350"/>
    </location>
</feature>
<dbReference type="Pfam" id="PF15917">
    <property type="entry name" value="Piezo_TM25-28"/>
    <property type="match status" value="1"/>
</dbReference>
<dbReference type="PANTHER" id="PTHR47049:SF2">
    <property type="entry name" value="PIEZO-TYPE MECHANOSENSITIVE ION CHANNEL HOMOLOG"/>
    <property type="match status" value="1"/>
</dbReference>
<dbReference type="GO" id="GO:0008381">
    <property type="term" value="F:mechanosensitive monoatomic ion channel activity"/>
    <property type="evidence" value="ECO:0007669"/>
    <property type="project" value="InterPro"/>
</dbReference>
<accession>A0A6J8CN34</accession>
<sequence>MNQFMIVQERLVENENASYSTFDKEGSPAMSAAFESDEEEADGDTKPAKKKKQVKEDVKRPYAVSIFVYAMKQSYVLALIAMMAWSITFHSWLTFVLLLGACIIWMIPKSRELTLCISPLLVVYGECLLIIQYVFGMNLKTELPEVVNGVKLNEVGLKTFPYPCLQLAVQILFTAMFWLTLRQFMRERKERKYQSGYQLEDVSTTHESQSPSARSFFRKYMWSVLAKYWIFVCAVMMLLISIQEVVIYRIIYMILFLFFVLTFQLSYRLWRLTMFLFWWIVIIYSMAVLIILYTYQFSDFPMYWKNGTHLSDEVLKDIGLEQFNTATLFVKLLTPTSFLIVIILQVHYFHKEFLTISDLNRYAKDSEEVETPGPAISDTEGGTTTDTDHVVYTKTKKWRRKLTDCWNKLWQLCSDWWKILSENFWRLMEIHIFKIVVFVIIMVAVHEVSAVSAVYVIFLAIFLPITGAWPCMAVICQFWTAIVLLAKTIYQLNLVEKDYWITNCTANFSMEPTIIPFVPTVNSSSVVKHNCISGGTGVSASNGLTSNTNGTINQALWVGFAKTSHLSHYLSNYIGILLILVLYKLIKCHQSQHYKRPSEIRPPPGVIFPDIKRPEADRGLLRCSKYFANFFFYKFGLQLCYIMLAVTICVRVDVYSVIYAVILGILLVLSRRGNALIWPLITIILAVMLPVEFLICLGLPKGLCIEYPWSYIEIFERNLEKWLYLPDYNFPPRAIKLIADTIQLLLICLQWQVFRRESSEGDLHPGGSNKDILEEVEASTPILVPDFTGHAKSYLDVLKIGFFTYMYWVTLFIMFITGATRINLFSMGYVIAVFVFMWYGQEFLLLPLRIIRRRWNMLIGYTFFVLFMKAVLQLLGCVYIDKLYTNQCWLIQLLGLTCLNPSHVFNTGDCKVEEDDTGLAWDVICFTFLLLQMRIYNSHYFRHVVVMNQAQHNLASRGAELINQTLIESVLKQKEEERQVLDNIKKKMDAIKEKQKHVKKDFVVPDEHFQTIRSGDYYLFDEESESEEEAGGKKVKDSITIGQDEEEDESPNPLQLISTAMHSGPDAAIDQAEDAADKDKDKQTEDKEKGDEDEEEDIIDKTGTVLKFIQKLLESLCDSIIEVCNGISKNYRMVADQLEDEMNKERQGIRSEHKALDMKEQSIELESPMEGSAEDGQPTSTDLVEIQISSADEDVKKTPSEDSLDGKKQDKFEQSKSKVYLLLEALYYLLISRTELICYFLMILDQIVYASLLSLSLPLMVFLWGMLSVPRPSKRFWITAITYTEAIIVVKYLFQFGFWPWNKDQTNLEPFYPPRIIGIEQIDGYATVDLILLLALFIHRSILKRYGLWKDAEEINSDFDKVEKEISPHGSPVPKREDTDLVVSGSTVQSSGAHSSIEESLEDPNTKKKKAEMSMLGKLVNPFKDFYNQVTNPDYNATTDVYASMFFCDFINFFIVVFGYTAFGPQQSVGTGDVSSYIQEDKVPIPFLIMLVVQFILIIIDRALYLRKNVLGKFIFQIVLVILLHVWMFFVLPEVTKRKFSENRPAQLWYFVKCIYFGLSAYQIRSSYPTRILGNFLTKKYNYLNLFLYKGFLAIPFLLELRVLMDWIWTDTTMAIGSWLQMEDIYANVYQLKCWRDIERNYPTPRGFKKKSLIKYGVGGLLLVIIIFIIWFPLVIFSFANTVFKVNPPTECTVTMTINGFQPIYKMTVQTEGIRALSSGEYKTLKETFNGNLNAIAFLSAYEPEDVTEIVLNGQSTSLWGISPPSKDELIRQLSSSTKARLEFHATFLRTPASASAGDTLSFQIVRTLDSYEQTMLRDILTNATQSPFRIYVCFVFLLQEYNKTGIKTLNDGIGLSKVQMNLQGDDPVVEWWKVDELMTGTVISPSPGKPDKIVHHISLITFNARVAPSGFSFITNYGIIGLYISFILLIGRILRLSTSGLIGNITYNELPYIDNALQLCLDLYLVREMGEFRLEEDLYAKLIFFYRSAETRVKWTRLPNHLVITDAKKND</sequence>
<evidence type="ECO:0000259" key="14">
    <source>
        <dbReference type="Pfam" id="PF15917"/>
    </source>
</evidence>
<feature type="transmembrane region" description="Helical" evidence="12">
    <location>
        <begin position="275"/>
        <end position="295"/>
    </location>
</feature>
<dbReference type="Pfam" id="PF23188">
    <property type="entry name" value="THU_Piezo1"/>
    <property type="match status" value="1"/>
</dbReference>
<proteinExistence type="inferred from homology"/>
<dbReference type="InterPro" id="IPR056770">
    <property type="entry name" value="Piezo_THU9_anchor"/>
</dbReference>
<protein>
    <submittedName>
        <fullName evidence="18">PIEZO1_2</fullName>
    </submittedName>
</protein>
<dbReference type="OrthoDB" id="303066at2759"/>
<evidence type="ECO:0000313" key="19">
    <source>
        <dbReference type="Proteomes" id="UP000507470"/>
    </source>
</evidence>
<dbReference type="InterPro" id="IPR031805">
    <property type="entry name" value="Piezo_TM25-28"/>
</dbReference>
<feature type="transmembrane region" description="Helical" evidence="12">
    <location>
        <begin position="826"/>
        <end position="846"/>
    </location>
</feature>
<dbReference type="Proteomes" id="UP000507470">
    <property type="component" value="Unassembled WGS sequence"/>
</dbReference>
<feature type="transmembrane region" description="Helical" evidence="12">
    <location>
        <begin position="1656"/>
        <end position="1680"/>
    </location>
</feature>
<evidence type="ECO:0000256" key="10">
    <source>
        <dbReference type="SAM" id="Coils"/>
    </source>
</evidence>
<keyword evidence="19" id="KW-1185">Reference proteome</keyword>
<evidence type="ECO:0000256" key="9">
    <source>
        <dbReference type="ARBA" id="ARBA00023303"/>
    </source>
</evidence>
<feature type="transmembrane region" description="Helical" evidence="12">
    <location>
        <begin position="1441"/>
        <end position="1463"/>
    </location>
</feature>
<evidence type="ECO:0000259" key="13">
    <source>
        <dbReference type="Pfam" id="PF12166"/>
    </source>
</evidence>
<keyword evidence="9" id="KW-0407">Ion channel</keyword>
<feature type="transmembrane region" description="Helical" evidence="12">
    <location>
        <begin position="246"/>
        <end position="263"/>
    </location>
</feature>
<dbReference type="GO" id="GO:0005886">
    <property type="term" value="C:plasma membrane"/>
    <property type="evidence" value="ECO:0007669"/>
    <property type="project" value="UniProtKB-SubCell"/>
</dbReference>
<evidence type="ECO:0000256" key="8">
    <source>
        <dbReference type="ARBA" id="ARBA00023136"/>
    </source>
</evidence>
<feature type="transmembrane region" description="Helical" evidence="12">
    <location>
        <begin position="1911"/>
        <end position="1931"/>
    </location>
</feature>
<dbReference type="InterPro" id="IPR056769">
    <property type="entry name" value="Piezo_TM1-24"/>
</dbReference>
<dbReference type="InterPro" id="IPR056768">
    <property type="entry name" value="THU_Piezo"/>
</dbReference>
<evidence type="ECO:0000256" key="3">
    <source>
        <dbReference type="ARBA" id="ARBA00022448"/>
    </source>
</evidence>
<evidence type="ECO:0000256" key="2">
    <source>
        <dbReference type="ARBA" id="ARBA00007821"/>
    </source>
</evidence>
<feature type="transmembrane region" description="Helical" evidence="12">
    <location>
        <begin position="1316"/>
        <end position="1338"/>
    </location>
</feature>
<feature type="transmembrane region" description="Helical" evidence="12">
    <location>
        <begin position="1276"/>
        <end position="1296"/>
    </location>
</feature>
<feature type="transmembrane region" description="Helical" evidence="12">
    <location>
        <begin position="89"/>
        <end position="107"/>
    </location>
</feature>
<feature type="transmembrane region" description="Helical" evidence="12">
    <location>
        <begin position="114"/>
        <end position="135"/>
    </location>
</feature>
<organism evidence="18 19">
    <name type="scientific">Mytilus coruscus</name>
    <name type="common">Sea mussel</name>
    <dbReference type="NCBI Taxonomy" id="42192"/>
    <lineage>
        <taxon>Eukaryota</taxon>
        <taxon>Metazoa</taxon>
        <taxon>Spiralia</taxon>
        <taxon>Lophotrochozoa</taxon>
        <taxon>Mollusca</taxon>
        <taxon>Bivalvia</taxon>
        <taxon>Autobranchia</taxon>
        <taxon>Pteriomorphia</taxon>
        <taxon>Mytilida</taxon>
        <taxon>Mytiloidea</taxon>
        <taxon>Mytilidae</taxon>
        <taxon>Mytilinae</taxon>
        <taxon>Mytilus</taxon>
    </lineage>
</organism>
<feature type="transmembrane region" description="Helical" evidence="12">
    <location>
        <begin position="160"/>
        <end position="181"/>
    </location>
</feature>
<evidence type="ECO:0000313" key="18">
    <source>
        <dbReference type="EMBL" id="CAC5396647.1"/>
    </source>
</evidence>
<dbReference type="Pfam" id="PF12166">
    <property type="entry name" value="Piezo_cap"/>
    <property type="match status" value="1"/>
</dbReference>
<evidence type="ECO:0000259" key="15">
    <source>
        <dbReference type="Pfam" id="PF23188"/>
    </source>
</evidence>
<dbReference type="PANTHER" id="PTHR47049">
    <property type="entry name" value="PIEZO-TYPE MECHANOSENSITIVE ION CHANNEL HOMOLOG"/>
    <property type="match status" value="1"/>
</dbReference>
<evidence type="ECO:0000256" key="1">
    <source>
        <dbReference type="ARBA" id="ARBA00004651"/>
    </source>
</evidence>
<evidence type="ECO:0000256" key="11">
    <source>
        <dbReference type="SAM" id="MobiDB-lite"/>
    </source>
</evidence>
<feature type="compositionally biased region" description="Basic and acidic residues" evidence="11">
    <location>
        <begin position="1075"/>
        <end position="1090"/>
    </location>
</feature>
<comment type="similarity">
    <text evidence="2">Belongs to the PIEZO (TC 1.A.75) family.</text>
</comment>
<feature type="transmembrane region" description="Helical" evidence="12">
    <location>
        <begin position="676"/>
        <end position="700"/>
    </location>
</feature>
<keyword evidence="4" id="KW-1003">Cell membrane</keyword>
<feature type="transmembrane region" description="Helical" evidence="12">
    <location>
        <begin position="467"/>
        <end position="486"/>
    </location>
</feature>
<feature type="transmembrane region" description="Helical" evidence="12">
    <location>
        <begin position="1219"/>
        <end position="1242"/>
    </location>
</feature>